<reference evidence="1 2" key="1">
    <citation type="submission" date="2018-10" db="EMBL/GenBank/DDBJ databases">
        <authorList>
            <person name="Ekblom R."/>
            <person name="Jareborg N."/>
        </authorList>
    </citation>
    <scope>NUCLEOTIDE SEQUENCE [LARGE SCALE GENOMIC DNA]</scope>
    <source>
        <tissue evidence="1">Muscle</tissue>
    </source>
</reference>
<dbReference type="Proteomes" id="UP000269945">
    <property type="component" value="Unassembled WGS sequence"/>
</dbReference>
<feature type="non-terminal residue" evidence="1">
    <location>
        <position position="92"/>
    </location>
</feature>
<protein>
    <submittedName>
        <fullName evidence="1">Uncharacterized protein</fullName>
    </submittedName>
</protein>
<dbReference type="AlphaFoldDB" id="A0A9X9LC59"/>
<name>A0A9X9LC59_GULGU</name>
<dbReference type="EMBL" id="CYRY02000063">
    <property type="protein sequence ID" value="VCW48666.1"/>
    <property type="molecule type" value="Genomic_DNA"/>
</dbReference>
<keyword evidence="2" id="KW-1185">Reference proteome</keyword>
<feature type="non-terminal residue" evidence="1">
    <location>
        <position position="1"/>
    </location>
</feature>
<evidence type="ECO:0000313" key="2">
    <source>
        <dbReference type="Proteomes" id="UP000269945"/>
    </source>
</evidence>
<proteinExistence type="predicted"/>
<accession>A0A9X9LC59</accession>
<organism evidence="1 2">
    <name type="scientific">Gulo gulo</name>
    <name type="common">Wolverine</name>
    <name type="synonym">Gluton</name>
    <dbReference type="NCBI Taxonomy" id="48420"/>
    <lineage>
        <taxon>Eukaryota</taxon>
        <taxon>Metazoa</taxon>
        <taxon>Chordata</taxon>
        <taxon>Craniata</taxon>
        <taxon>Vertebrata</taxon>
        <taxon>Euteleostomi</taxon>
        <taxon>Mammalia</taxon>
        <taxon>Eutheria</taxon>
        <taxon>Laurasiatheria</taxon>
        <taxon>Carnivora</taxon>
        <taxon>Caniformia</taxon>
        <taxon>Musteloidea</taxon>
        <taxon>Mustelidae</taxon>
        <taxon>Guloninae</taxon>
        <taxon>Gulo</taxon>
    </lineage>
</organism>
<sequence length="92" mass="9641">TIISRISHHPGTGQRHLSFRVHPVSSSCVVTPVLSSDASTPHYRTAGPLGHLGMPLSLAVQDPASPTASSPTSLRGSVSYTDPCFPDVPAPW</sequence>
<comment type="caution">
    <text evidence="1">The sequence shown here is derived from an EMBL/GenBank/DDBJ whole genome shotgun (WGS) entry which is preliminary data.</text>
</comment>
<gene>
    <name evidence="1" type="ORF">BN2614_LOCUS6</name>
</gene>
<evidence type="ECO:0000313" key="1">
    <source>
        <dbReference type="EMBL" id="VCW48666.1"/>
    </source>
</evidence>